<organism evidence="1">
    <name type="scientific">Anguilla anguilla</name>
    <name type="common">European freshwater eel</name>
    <name type="synonym">Muraena anguilla</name>
    <dbReference type="NCBI Taxonomy" id="7936"/>
    <lineage>
        <taxon>Eukaryota</taxon>
        <taxon>Metazoa</taxon>
        <taxon>Chordata</taxon>
        <taxon>Craniata</taxon>
        <taxon>Vertebrata</taxon>
        <taxon>Euteleostomi</taxon>
        <taxon>Actinopterygii</taxon>
        <taxon>Neopterygii</taxon>
        <taxon>Teleostei</taxon>
        <taxon>Anguilliformes</taxon>
        <taxon>Anguillidae</taxon>
        <taxon>Anguilla</taxon>
    </lineage>
</organism>
<dbReference type="EMBL" id="GBXM01010651">
    <property type="protein sequence ID" value="JAH97926.1"/>
    <property type="molecule type" value="Transcribed_RNA"/>
</dbReference>
<reference evidence="1" key="1">
    <citation type="submission" date="2014-11" db="EMBL/GenBank/DDBJ databases">
        <authorList>
            <person name="Amaro Gonzalez C."/>
        </authorList>
    </citation>
    <scope>NUCLEOTIDE SEQUENCE</scope>
</reference>
<name>A0A0E9X656_ANGAN</name>
<protein>
    <submittedName>
        <fullName evidence="1">Uncharacterized protein</fullName>
    </submittedName>
</protein>
<proteinExistence type="predicted"/>
<reference evidence="1" key="2">
    <citation type="journal article" date="2015" name="Fish Shellfish Immunol.">
        <title>Early steps in the European eel (Anguilla anguilla)-Vibrio vulnificus interaction in the gills: Role of the RtxA13 toxin.</title>
        <authorList>
            <person name="Callol A."/>
            <person name="Pajuelo D."/>
            <person name="Ebbesson L."/>
            <person name="Teles M."/>
            <person name="MacKenzie S."/>
            <person name="Amaro C."/>
        </authorList>
    </citation>
    <scope>NUCLEOTIDE SEQUENCE</scope>
</reference>
<sequence>MSSCKCWAFFERQTLTRLDTGYCENCKSGFCFGTKQICKMYIQYVFISVAYLMLKNNKAPFYPSLRADVSTS</sequence>
<dbReference type="AlphaFoldDB" id="A0A0E9X656"/>
<evidence type="ECO:0000313" key="1">
    <source>
        <dbReference type="EMBL" id="JAH97926.1"/>
    </source>
</evidence>
<accession>A0A0E9X656</accession>